<keyword evidence="3" id="KW-1185">Reference proteome</keyword>
<name>A0A6G0VQ34_APHCR</name>
<organism evidence="2 3">
    <name type="scientific">Aphis craccivora</name>
    <name type="common">Cowpea aphid</name>
    <dbReference type="NCBI Taxonomy" id="307492"/>
    <lineage>
        <taxon>Eukaryota</taxon>
        <taxon>Metazoa</taxon>
        <taxon>Ecdysozoa</taxon>
        <taxon>Arthropoda</taxon>
        <taxon>Hexapoda</taxon>
        <taxon>Insecta</taxon>
        <taxon>Pterygota</taxon>
        <taxon>Neoptera</taxon>
        <taxon>Paraneoptera</taxon>
        <taxon>Hemiptera</taxon>
        <taxon>Sternorrhyncha</taxon>
        <taxon>Aphidomorpha</taxon>
        <taxon>Aphidoidea</taxon>
        <taxon>Aphididae</taxon>
        <taxon>Aphidini</taxon>
        <taxon>Aphis</taxon>
        <taxon>Aphis</taxon>
    </lineage>
</organism>
<comment type="caution">
    <text evidence="2">The sequence shown here is derived from an EMBL/GenBank/DDBJ whole genome shotgun (WGS) entry which is preliminary data.</text>
</comment>
<dbReference type="Pfam" id="PF16064">
    <property type="entry name" value="DUF4806"/>
    <property type="match status" value="1"/>
</dbReference>
<evidence type="ECO:0000313" key="3">
    <source>
        <dbReference type="Proteomes" id="UP000478052"/>
    </source>
</evidence>
<dbReference type="AlphaFoldDB" id="A0A6G0VQ34"/>
<dbReference type="PANTHER" id="PTHR34153:SF2">
    <property type="entry name" value="SI:CH211-262H13.3-RELATED"/>
    <property type="match status" value="1"/>
</dbReference>
<proteinExistence type="predicted"/>
<dbReference type="Proteomes" id="UP000478052">
    <property type="component" value="Unassembled WGS sequence"/>
</dbReference>
<gene>
    <name evidence="2" type="ORF">FWK35_00031301</name>
</gene>
<dbReference type="InterPro" id="IPR032071">
    <property type="entry name" value="DUF4806"/>
</dbReference>
<feature type="non-terminal residue" evidence="2">
    <location>
        <position position="1"/>
    </location>
</feature>
<dbReference type="OrthoDB" id="6495044at2759"/>
<dbReference type="EMBL" id="VUJU01013387">
    <property type="protein sequence ID" value="KAF0705015.1"/>
    <property type="molecule type" value="Genomic_DNA"/>
</dbReference>
<dbReference type="PANTHER" id="PTHR34153">
    <property type="entry name" value="SI:CH211-262H13.3-RELATED-RELATED"/>
    <property type="match status" value="1"/>
</dbReference>
<feature type="domain" description="DUF4806" evidence="1">
    <location>
        <begin position="52"/>
        <end position="122"/>
    </location>
</feature>
<evidence type="ECO:0000259" key="1">
    <source>
        <dbReference type="Pfam" id="PF16064"/>
    </source>
</evidence>
<reference evidence="2 3" key="1">
    <citation type="submission" date="2019-08" db="EMBL/GenBank/DDBJ databases">
        <title>Whole genome of Aphis craccivora.</title>
        <authorList>
            <person name="Voronova N.V."/>
            <person name="Shulinski R.S."/>
            <person name="Bandarenka Y.V."/>
            <person name="Zhorov D.G."/>
            <person name="Warner D."/>
        </authorList>
    </citation>
    <scope>NUCLEOTIDE SEQUENCE [LARGE SCALE GENOMIC DNA]</scope>
    <source>
        <strain evidence="2">180601</strain>
        <tissue evidence="2">Whole Body</tissue>
    </source>
</reference>
<evidence type="ECO:0000313" key="2">
    <source>
        <dbReference type="EMBL" id="KAF0705015.1"/>
    </source>
</evidence>
<sequence length="137" mass="15878">TLAEAQAKVRKAQFTSDLSDDDYIKKKKIQKQMQDKPYQDSKNMDLNYIVDYNFPLQNKDDLNTLEEKTLEDQEFKNNLIKELSCTGGKNVKSAIKRIMSKLFSNSILSQYSFSGKKGKKKFCDLFLLPIILSKCIY</sequence>
<accession>A0A6G0VQ34</accession>
<protein>
    <submittedName>
        <fullName evidence="2">DUF4806 domain-containing protein</fullName>
    </submittedName>
</protein>